<feature type="compositionally biased region" description="Basic and acidic residues" evidence="7">
    <location>
        <begin position="85"/>
        <end position="94"/>
    </location>
</feature>
<dbReference type="PROSITE" id="PS00560">
    <property type="entry name" value="CARBOXYPEPT_SER_HIS"/>
    <property type="match status" value="1"/>
</dbReference>
<feature type="non-terminal residue" evidence="8">
    <location>
        <position position="527"/>
    </location>
</feature>
<sequence>MSVAYVKEGGVIETKNVYVDTPELIGFSTYEIAEDGKTMKNTVTSRNGISFTTTMLCLVGLACARRRVDRRDAPPPSDRAAAADAETRRAPRALSADDHLVTDLPGLPEGRLASRHWAGLLDAGRGSAQLFYWLFEAAEAPASKPLVLWLNGGPGCSSMDGLWLELGPLRLAELGGGSYDVTVNPHGWHEAANVLFVDQPFGTGLSSGCRTSWASDCCRDDDEISSAMHAFLLNFFDLHADKFVKQDGATVDFFMAGESHAGHYVPHLAKYVLDRNGEAQNRVISLAGLAIGNGWTEPRYQYAATEVAHGLGLVSEGQARTLASKERQCVANLDRGVYNSRVCFDLLDDVVADSGSRSRARVSMYDVGRWEPPGAEFPPGHKALERYLNVRAVRRAIHVTHSAAFLECTDPPYDALSSRDGVGVSAELAAVLDDPRRTVRVLFFNGVRDLVCNHLRTETVLEKLAWAGATSYARSGKQVWYVGSSAAPAGYVKNAYGQLTYLAVLDSGHMVPMDAPARALDMIDRFV</sequence>
<accession>A0ABR1FZM2</accession>
<evidence type="ECO:0000256" key="3">
    <source>
        <dbReference type="ARBA" id="ARBA00022670"/>
    </source>
</evidence>
<evidence type="ECO:0000256" key="2">
    <source>
        <dbReference type="ARBA" id="ARBA00022645"/>
    </source>
</evidence>
<organism evidence="8 9">
    <name type="scientific">Aureococcus anophagefferens</name>
    <name type="common">Harmful bloom alga</name>
    <dbReference type="NCBI Taxonomy" id="44056"/>
    <lineage>
        <taxon>Eukaryota</taxon>
        <taxon>Sar</taxon>
        <taxon>Stramenopiles</taxon>
        <taxon>Ochrophyta</taxon>
        <taxon>Pelagophyceae</taxon>
        <taxon>Pelagomonadales</taxon>
        <taxon>Pelagomonadaceae</taxon>
        <taxon>Aureococcus</taxon>
    </lineage>
</organism>
<dbReference type="Proteomes" id="UP001363151">
    <property type="component" value="Unassembled WGS sequence"/>
</dbReference>
<dbReference type="GO" id="GO:0004180">
    <property type="term" value="F:carboxypeptidase activity"/>
    <property type="evidence" value="ECO:0007669"/>
    <property type="project" value="UniProtKB-KW"/>
</dbReference>
<dbReference type="Gene3D" id="3.40.50.1820">
    <property type="entry name" value="alpha/beta hydrolase"/>
    <property type="match status" value="1"/>
</dbReference>
<dbReference type="InterPro" id="IPR001563">
    <property type="entry name" value="Peptidase_S10"/>
</dbReference>
<gene>
    <name evidence="8" type="primary">KEX1</name>
    <name evidence="8" type="ORF">SO694_0041602</name>
</gene>
<keyword evidence="2 8" id="KW-0121">Carboxypeptidase</keyword>
<evidence type="ECO:0000256" key="6">
    <source>
        <dbReference type="ARBA" id="ARBA00023180"/>
    </source>
</evidence>
<keyword evidence="9" id="KW-1185">Reference proteome</keyword>
<dbReference type="PANTHER" id="PTHR11802:SF3">
    <property type="entry name" value="RETINOID-INDUCIBLE SERINE CARBOXYPEPTIDASE"/>
    <property type="match status" value="1"/>
</dbReference>
<evidence type="ECO:0000256" key="4">
    <source>
        <dbReference type="ARBA" id="ARBA00022729"/>
    </source>
</evidence>
<dbReference type="EMBL" id="JBBJCI010000165">
    <property type="protein sequence ID" value="KAK7241657.1"/>
    <property type="molecule type" value="Genomic_DNA"/>
</dbReference>
<keyword evidence="5" id="KW-0378">Hydrolase</keyword>
<keyword evidence="3" id="KW-0645">Protease</keyword>
<feature type="region of interest" description="Disordered" evidence="7">
    <location>
        <begin position="69"/>
        <end position="94"/>
    </location>
</feature>
<comment type="caution">
    <text evidence="8">The sequence shown here is derived from an EMBL/GenBank/DDBJ whole genome shotgun (WGS) entry which is preliminary data.</text>
</comment>
<dbReference type="Pfam" id="PF00450">
    <property type="entry name" value="Peptidase_S10"/>
    <property type="match status" value="1"/>
</dbReference>
<keyword evidence="6" id="KW-0325">Glycoprotein</keyword>
<dbReference type="PANTHER" id="PTHR11802">
    <property type="entry name" value="SERINE PROTEASE FAMILY S10 SERINE CARBOXYPEPTIDASE"/>
    <property type="match status" value="1"/>
</dbReference>
<comment type="similarity">
    <text evidence="1">Belongs to the peptidase S10 family.</text>
</comment>
<dbReference type="SUPFAM" id="SSF53474">
    <property type="entry name" value="alpha/beta-Hydrolases"/>
    <property type="match status" value="1"/>
</dbReference>
<evidence type="ECO:0000256" key="7">
    <source>
        <dbReference type="SAM" id="MobiDB-lite"/>
    </source>
</evidence>
<name>A0ABR1FZM2_AURAN</name>
<protein>
    <submittedName>
        <fullName evidence="8">Serine-type carboxypeptidase</fullName>
    </submittedName>
</protein>
<dbReference type="PRINTS" id="PR00724">
    <property type="entry name" value="CRBOXYPTASEC"/>
</dbReference>
<reference evidence="8 9" key="1">
    <citation type="submission" date="2024-03" db="EMBL/GenBank/DDBJ databases">
        <title>Aureococcus anophagefferens CCMP1851 and Kratosvirus quantuckense: Draft genome of a second virus-susceptible host strain in the model system.</title>
        <authorList>
            <person name="Chase E."/>
            <person name="Truchon A.R."/>
            <person name="Schepens W."/>
            <person name="Wilhelm S.W."/>
        </authorList>
    </citation>
    <scope>NUCLEOTIDE SEQUENCE [LARGE SCALE GENOMIC DNA]</scope>
    <source>
        <strain evidence="8 9">CCMP1851</strain>
    </source>
</reference>
<proteinExistence type="inferred from homology"/>
<evidence type="ECO:0000256" key="1">
    <source>
        <dbReference type="ARBA" id="ARBA00009431"/>
    </source>
</evidence>
<dbReference type="InterPro" id="IPR029058">
    <property type="entry name" value="AB_hydrolase_fold"/>
</dbReference>
<evidence type="ECO:0000313" key="8">
    <source>
        <dbReference type="EMBL" id="KAK7241657.1"/>
    </source>
</evidence>
<dbReference type="InterPro" id="IPR033124">
    <property type="entry name" value="Ser_caboxypep_his_AS"/>
</dbReference>
<evidence type="ECO:0000256" key="5">
    <source>
        <dbReference type="ARBA" id="ARBA00022801"/>
    </source>
</evidence>
<evidence type="ECO:0000313" key="9">
    <source>
        <dbReference type="Proteomes" id="UP001363151"/>
    </source>
</evidence>
<keyword evidence="4" id="KW-0732">Signal</keyword>